<dbReference type="GO" id="GO:0043138">
    <property type="term" value="F:3'-5' DNA helicase activity"/>
    <property type="evidence" value="ECO:0007669"/>
    <property type="project" value="TreeGrafter"/>
</dbReference>
<dbReference type="RefSeq" id="WP_184788290.1">
    <property type="nucleotide sequence ID" value="NZ_BONT01000003.1"/>
</dbReference>
<dbReference type="GO" id="GO:0006289">
    <property type="term" value="P:nucleotide-excision repair"/>
    <property type="evidence" value="ECO:0007669"/>
    <property type="project" value="TreeGrafter"/>
</dbReference>
<reference evidence="5 6" key="1">
    <citation type="submission" date="2020-08" db="EMBL/GenBank/DDBJ databases">
        <title>Genomic Encyclopedia of Type Strains, Phase IV (KMG-IV): sequencing the most valuable type-strain genomes for metagenomic binning, comparative biology and taxonomic classification.</title>
        <authorList>
            <person name="Goeker M."/>
        </authorList>
    </citation>
    <scope>NUCLEOTIDE SEQUENCE [LARGE SCALE GENOMIC DNA]</scope>
    <source>
        <strain evidence="5 6">YIM 65646</strain>
    </source>
</reference>
<protein>
    <submittedName>
        <fullName evidence="5">DEAD/DEAH box helicase domain-containing protein</fullName>
    </submittedName>
</protein>
<dbReference type="CDD" id="cd17923">
    <property type="entry name" value="DEXHc_Hrq1-like"/>
    <property type="match status" value="1"/>
</dbReference>
<dbReference type="PROSITE" id="PS51194">
    <property type="entry name" value="HELICASE_CTER"/>
    <property type="match status" value="1"/>
</dbReference>
<dbReference type="SMART" id="SM00490">
    <property type="entry name" value="HELICc"/>
    <property type="match status" value="1"/>
</dbReference>
<dbReference type="InterPro" id="IPR011545">
    <property type="entry name" value="DEAD/DEAH_box_helicase_dom"/>
</dbReference>
<dbReference type="Proteomes" id="UP000548476">
    <property type="component" value="Unassembled WGS sequence"/>
</dbReference>
<dbReference type="InterPro" id="IPR014001">
    <property type="entry name" value="Helicase_ATP-bd"/>
</dbReference>
<dbReference type="NCBIfam" id="TIGR03817">
    <property type="entry name" value="DECH_helic"/>
    <property type="match status" value="1"/>
</dbReference>
<dbReference type="EMBL" id="JACHGT010000006">
    <property type="protein sequence ID" value="MBB6035438.1"/>
    <property type="molecule type" value="Genomic_DNA"/>
</dbReference>
<dbReference type="SMART" id="SM00487">
    <property type="entry name" value="DEXDc"/>
    <property type="match status" value="1"/>
</dbReference>
<dbReference type="Pfam" id="PF00270">
    <property type="entry name" value="DEAD"/>
    <property type="match status" value="1"/>
</dbReference>
<dbReference type="GO" id="GO:0003676">
    <property type="term" value="F:nucleic acid binding"/>
    <property type="evidence" value="ECO:0007669"/>
    <property type="project" value="InterPro"/>
</dbReference>
<dbReference type="Pfam" id="PF00271">
    <property type="entry name" value="Helicase_C"/>
    <property type="match status" value="1"/>
</dbReference>
<evidence type="ECO:0000259" key="3">
    <source>
        <dbReference type="PROSITE" id="PS51192"/>
    </source>
</evidence>
<dbReference type="InterPro" id="IPR022307">
    <property type="entry name" value="Helicase_put_actinobac"/>
</dbReference>
<keyword evidence="5" id="KW-0347">Helicase</keyword>
<dbReference type="GO" id="GO:0036297">
    <property type="term" value="P:interstrand cross-link repair"/>
    <property type="evidence" value="ECO:0007669"/>
    <property type="project" value="TreeGrafter"/>
</dbReference>
<evidence type="ECO:0000256" key="2">
    <source>
        <dbReference type="ARBA" id="ARBA00022840"/>
    </source>
</evidence>
<gene>
    <name evidence="5" type="ORF">HNR73_003295</name>
</gene>
<evidence type="ECO:0000313" key="6">
    <source>
        <dbReference type="Proteomes" id="UP000548476"/>
    </source>
</evidence>
<evidence type="ECO:0000256" key="1">
    <source>
        <dbReference type="ARBA" id="ARBA00022741"/>
    </source>
</evidence>
<keyword evidence="5" id="KW-0378">Hydrolase</keyword>
<feature type="domain" description="Helicase ATP-binding" evidence="3">
    <location>
        <begin position="67"/>
        <end position="244"/>
    </location>
</feature>
<evidence type="ECO:0000259" key="4">
    <source>
        <dbReference type="PROSITE" id="PS51194"/>
    </source>
</evidence>
<keyword evidence="1" id="KW-0547">Nucleotide-binding</keyword>
<dbReference type="Gene3D" id="3.40.50.300">
    <property type="entry name" value="P-loop containing nucleotide triphosphate hydrolases"/>
    <property type="match status" value="2"/>
</dbReference>
<dbReference type="InterPro" id="IPR018973">
    <property type="entry name" value="MZB"/>
</dbReference>
<comment type="caution">
    <text evidence="5">The sequence shown here is derived from an EMBL/GenBank/DDBJ whole genome shotgun (WGS) entry which is preliminary data.</text>
</comment>
<proteinExistence type="predicted"/>
<dbReference type="GO" id="GO:0005524">
    <property type="term" value="F:ATP binding"/>
    <property type="evidence" value="ECO:0007669"/>
    <property type="project" value="UniProtKB-KW"/>
</dbReference>
<feature type="domain" description="Helicase C-terminal" evidence="4">
    <location>
        <begin position="285"/>
        <end position="438"/>
    </location>
</feature>
<organism evidence="5 6">
    <name type="scientific">Phytomonospora endophytica</name>
    <dbReference type="NCBI Taxonomy" id="714109"/>
    <lineage>
        <taxon>Bacteria</taxon>
        <taxon>Bacillati</taxon>
        <taxon>Actinomycetota</taxon>
        <taxon>Actinomycetes</taxon>
        <taxon>Micromonosporales</taxon>
        <taxon>Micromonosporaceae</taxon>
        <taxon>Phytomonospora</taxon>
    </lineage>
</organism>
<dbReference type="InterPro" id="IPR027417">
    <property type="entry name" value="P-loop_NTPase"/>
</dbReference>
<dbReference type="Pfam" id="PF22982">
    <property type="entry name" value="WHD_HRQ1"/>
    <property type="match status" value="1"/>
</dbReference>
<keyword evidence="6" id="KW-1185">Reference proteome</keyword>
<keyword evidence="2" id="KW-0067">ATP-binding</keyword>
<dbReference type="PANTHER" id="PTHR47957:SF3">
    <property type="entry name" value="ATP-DEPENDENT HELICASE HRQ1"/>
    <property type="match status" value="1"/>
</dbReference>
<dbReference type="CDD" id="cd18797">
    <property type="entry name" value="SF2_C_Hrq"/>
    <property type="match status" value="1"/>
</dbReference>
<dbReference type="Pfam" id="PF09369">
    <property type="entry name" value="MZB"/>
    <property type="match status" value="1"/>
</dbReference>
<accession>A0A841FNR3</accession>
<dbReference type="InterPro" id="IPR001650">
    <property type="entry name" value="Helicase_C-like"/>
</dbReference>
<dbReference type="PANTHER" id="PTHR47957">
    <property type="entry name" value="ATP-DEPENDENT HELICASE HRQ1"/>
    <property type="match status" value="1"/>
</dbReference>
<dbReference type="AlphaFoldDB" id="A0A841FNR3"/>
<evidence type="ECO:0000313" key="5">
    <source>
        <dbReference type="EMBL" id="MBB6035438.1"/>
    </source>
</evidence>
<name>A0A841FNR3_9ACTN</name>
<dbReference type="PROSITE" id="PS51192">
    <property type="entry name" value="HELICASE_ATP_BIND_1"/>
    <property type="match status" value="1"/>
</dbReference>
<sequence>MRRTSVPTELLERLRVSRDKDSLRHVRRIPAQSGTTGEWPAWVPAELRAALAKQGVEAPWTHQVEAAEAAHAGRHVVISTGTASGKTLAYQLPALSDMLADDAACALYLSPTKALAADQMRSIGELELGEITAAVFDGDTPYEQREWLRRHARLLLSNPDMLHHGMLPRHERWARFLKRLKYVIVDECHTYRGVFGSHVALLLRRLRRVAALYGAEPVFVLASATTGDPAYTASRLTGADVHAVTTDASPRAGTTFALWEPPLLPDFTGEGGAPVRKSTLTESADLLTDLVTLGVRTVAFVGSRRGAEAVASITRQALSDVDPDLPGRVAAYRAGYLREERRELERRLRDGDILGLAATNALELGVDIAGLDAVLLAGYPGRLASVWQQSGRAGRAGREALAILVARDDPLDTYLVHHPEAIFDRPVEATVLDPANPYVLAPHLCRAATESHLKDADVELFGGEAAAAALEMLCEAGLLRKRKAGWFWTRHDRPELSLRGTGGEPIAVVEGDSGQLLGTVDAASSHFLTHPGAVYPHQGRTYIVDTLDLDDATAMVHAANPDWTTHPRDVTDLTVLSVTRRVDAGPVAAYLGEVDVTGQITGYQRRRVPSGQIIDEHPLDLPRRSLRTVAVWWTIAPSALTDAGLSKQDVPGALHAAEHAAIGLLPLVATCDRWDIGGLSTAEHADTGTPTIFVYDGHPGGAGFAERGFEAIETWLSATRQAIRACECPAGCPSCVQSPKCGNGNEPLDKAGSLAVLRVVLDWLRDPRARGLNGQGP</sequence>
<dbReference type="SUPFAM" id="SSF52540">
    <property type="entry name" value="P-loop containing nucleoside triphosphate hydrolases"/>
    <property type="match status" value="1"/>
</dbReference>
<dbReference type="InterPro" id="IPR055227">
    <property type="entry name" value="HRQ1_WHD"/>
</dbReference>